<keyword evidence="1" id="KW-0732">Signal</keyword>
<gene>
    <name evidence="2" type="ORF">CSUB01_06629</name>
</gene>
<comment type="caution">
    <text evidence="2">The sequence shown here is derived from an EMBL/GenBank/DDBJ whole genome shotgun (WGS) entry which is preliminary data.</text>
</comment>
<keyword evidence="3" id="KW-1185">Reference proteome</keyword>
<dbReference type="STRING" id="1173701.A0A066X824"/>
<evidence type="ECO:0000256" key="1">
    <source>
        <dbReference type="SAM" id="SignalP"/>
    </source>
</evidence>
<organism evidence="2 3">
    <name type="scientific">Colletotrichum sublineola</name>
    <name type="common">Sorghum anthracnose fungus</name>
    <dbReference type="NCBI Taxonomy" id="1173701"/>
    <lineage>
        <taxon>Eukaryota</taxon>
        <taxon>Fungi</taxon>
        <taxon>Dikarya</taxon>
        <taxon>Ascomycota</taxon>
        <taxon>Pezizomycotina</taxon>
        <taxon>Sordariomycetes</taxon>
        <taxon>Hypocreomycetidae</taxon>
        <taxon>Glomerellales</taxon>
        <taxon>Glomerellaceae</taxon>
        <taxon>Colletotrichum</taxon>
        <taxon>Colletotrichum graminicola species complex</taxon>
    </lineage>
</organism>
<feature type="signal peptide" evidence="1">
    <location>
        <begin position="1"/>
        <end position="19"/>
    </location>
</feature>
<dbReference type="HOGENOM" id="CLU_104265_0_0_1"/>
<proteinExistence type="predicted"/>
<reference evidence="3" key="1">
    <citation type="journal article" date="2014" name="Genome Announc.">
        <title>Draft genome sequence of Colletotrichum sublineola, a destructive pathogen of cultivated sorghum.</title>
        <authorList>
            <person name="Baroncelli R."/>
            <person name="Sanz-Martin J.M."/>
            <person name="Rech G.E."/>
            <person name="Sukno S.A."/>
            <person name="Thon M.R."/>
        </authorList>
    </citation>
    <scope>NUCLEOTIDE SEQUENCE [LARGE SCALE GENOMIC DNA]</scope>
    <source>
        <strain evidence="3">TX430BB</strain>
    </source>
</reference>
<dbReference type="PANTHER" id="PTHR39603">
    <property type="entry name" value="CYANOVIRIN-N DOMAIN-CONTAINING PROTEIN"/>
    <property type="match status" value="1"/>
</dbReference>
<sequence length="199" mass="20811">MVNFIRVAGLLAFVPLVAAAPAATADNNIEVRAAEAVPFSFEKWADDIITNPNGQHPSPEEALALAFNQTSTGPDGTANLCPPLDGLEKRQADVSCTFNDPAHAASVADAVWCIDFIAQRANVACRAVVSATSFCRRGQAQITGVATGGNPPRDTSSPCGNVARSAGAIMDACTRDGLVFGQNNAWGNGNMRVHIRSPY</sequence>
<dbReference type="eggNOG" id="ENOG502SVG0">
    <property type="taxonomic scope" value="Eukaryota"/>
</dbReference>
<name>A0A066X824_COLSU</name>
<dbReference type="OrthoDB" id="2112446at2759"/>
<evidence type="ECO:0000313" key="2">
    <source>
        <dbReference type="EMBL" id="KDN65293.1"/>
    </source>
</evidence>
<accession>A0A066X824</accession>
<dbReference type="AlphaFoldDB" id="A0A066X824"/>
<dbReference type="Proteomes" id="UP000027238">
    <property type="component" value="Unassembled WGS sequence"/>
</dbReference>
<protein>
    <recommendedName>
        <fullName evidence="4">Ecp2 effector protein domain-containing protein</fullName>
    </recommendedName>
</protein>
<dbReference type="OMA" id="IMDACTR"/>
<dbReference type="EMBL" id="JMSE01001045">
    <property type="protein sequence ID" value="KDN65293.1"/>
    <property type="molecule type" value="Genomic_DNA"/>
</dbReference>
<evidence type="ECO:0008006" key="4">
    <source>
        <dbReference type="Google" id="ProtNLM"/>
    </source>
</evidence>
<dbReference type="PANTHER" id="PTHR39603:SF1">
    <property type="entry name" value="CYANOVIRIN-N DOMAIN-CONTAINING PROTEIN"/>
    <property type="match status" value="1"/>
</dbReference>
<evidence type="ECO:0000313" key="3">
    <source>
        <dbReference type="Proteomes" id="UP000027238"/>
    </source>
</evidence>
<feature type="chain" id="PRO_5001629888" description="Ecp2 effector protein domain-containing protein" evidence="1">
    <location>
        <begin position="20"/>
        <end position="199"/>
    </location>
</feature>